<dbReference type="EMBL" id="JH993044">
    <property type="protein sequence ID" value="EKX38858.1"/>
    <property type="molecule type" value="Genomic_DNA"/>
</dbReference>
<dbReference type="GeneID" id="17295697"/>
<organism evidence="3">
    <name type="scientific">Guillardia theta (strain CCMP2712)</name>
    <name type="common">Cryptophyte</name>
    <dbReference type="NCBI Taxonomy" id="905079"/>
    <lineage>
        <taxon>Eukaryota</taxon>
        <taxon>Cryptophyceae</taxon>
        <taxon>Pyrenomonadales</taxon>
        <taxon>Geminigeraceae</taxon>
        <taxon>Guillardia</taxon>
    </lineage>
</organism>
<dbReference type="PANTHER" id="PTHR23525">
    <property type="entry name" value="TRANSPORTER, PUTATIVE-RELATED"/>
    <property type="match status" value="1"/>
</dbReference>
<feature type="compositionally biased region" description="Basic and acidic residues" evidence="1">
    <location>
        <begin position="263"/>
        <end position="279"/>
    </location>
</feature>
<dbReference type="KEGG" id="gtt:GUITHDRAFT_89258"/>
<feature type="transmembrane region" description="Helical" evidence="2">
    <location>
        <begin position="149"/>
        <end position="170"/>
    </location>
</feature>
<feature type="region of interest" description="Disordered" evidence="1">
    <location>
        <begin position="558"/>
        <end position="589"/>
    </location>
</feature>
<dbReference type="RefSeq" id="XP_005825838.1">
    <property type="nucleotide sequence ID" value="XM_005825781.1"/>
</dbReference>
<dbReference type="PANTHER" id="PTHR23525:SF1">
    <property type="entry name" value="NODULIN-LIKE DOMAIN-CONTAINING PROTEIN"/>
    <property type="match status" value="1"/>
</dbReference>
<dbReference type="eggNOG" id="ENOG502QPTK">
    <property type="taxonomic scope" value="Eukaryota"/>
</dbReference>
<dbReference type="AlphaFoldDB" id="L1IRJ9"/>
<proteinExistence type="predicted"/>
<dbReference type="InterPro" id="IPR036259">
    <property type="entry name" value="MFS_trans_sf"/>
</dbReference>
<gene>
    <name evidence="3" type="ORF">GUITHDRAFT_89258</name>
</gene>
<reference evidence="5" key="2">
    <citation type="submission" date="2012-11" db="EMBL/GenBank/DDBJ databases">
        <authorList>
            <person name="Kuo A."/>
            <person name="Curtis B.A."/>
            <person name="Tanifuji G."/>
            <person name="Burki F."/>
            <person name="Gruber A."/>
            <person name="Irimia M."/>
            <person name="Maruyama S."/>
            <person name="Arias M.C."/>
            <person name="Ball S.G."/>
            <person name="Gile G.H."/>
            <person name="Hirakawa Y."/>
            <person name="Hopkins J.F."/>
            <person name="Rensing S.A."/>
            <person name="Schmutz J."/>
            <person name="Symeonidi A."/>
            <person name="Elias M."/>
            <person name="Eveleigh R.J."/>
            <person name="Herman E.K."/>
            <person name="Klute M.J."/>
            <person name="Nakayama T."/>
            <person name="Obornik M."/>
            <person name="Reyes-Prieto A."/>
            <person name="Armbrust E.V."/>
            <person name="Aves S.J."/>
            <person name="Beiko R.G."/>
            <person name="Coutinho P."/>
            <person name="Dacks J.B."/>
            <person name="Durnford D.G."/>
            <person name="Fast N.M."/>
            <person name="Green B.R."/>
            <person name="Grisdale C."/>
            <person name="Hempe F."/>
            <person name="Henrissat B."/>
            <person name="Hoppner M.P."/>
            <person name="Ishida K.-I."/>
            <person name="Kim E."/>
            <person name="Koreny L."/>
            <person name="Kroth P.G."/>
            <person name="Liu Y."/>
            <person name="Malik S.-B."/>
            <person name="Maier U.G."/>
            <person name="McRose D."/>
            <person name="Mock T."/>
            <person name="Neilson J.A."/>
            <person name="Onodera N.T."/>
            <person name="Poole A.M."/>
            <person name="Pritham E.J."/>
            <person name="Richards T.A."/>
            <person name="Rocap G."/>
            <person name="Roy S.W."/>
            <person name="Sarai C."/>
            <person name="Schaack S."/>
            <person name="Shirato S."/>
            <person name="Slamovits C.H."/>
            <person name="Spencer D.F."/>
            <person name="Suzuki S."/>
            <person name="Worden A.Z."/>
            <person name="Zauner S."/>
            <person name="Barry K."/>
            <person name="Bell C."/>
            <person name="Bharti A.K."/>
            <person name="Crow J.A."/>
            <person name="Grimwood J."/>
            <person name="Kramer R."/>
            <person name="Lindquist E."/>
            <person name="Lucas S."/>
            <person name="Salamov A."/>
            <person name="McFadden G.I."/>
            <person name="Lane C.E."/>
            <person name="Keeling P.J."/>
            <person name="Gray M.W."/>
            <person name="Grigoriev I.V."/>
            <person name="Archibald J.M."/>
        </authorList>
    </citation>
    <scope>NUCLEOTIDE SEQUENCE</scope>
    <source>
        <strain evidence="5">CCMP2712</strain>
    </source>
</reference>
<feature type="transmembrane region" description="Helical" evidence="2">
    <location>
        <begin position="467"/>
        <end position="488"/>
    </location>
</feature>
<feature type="transmembrane region" description="Helical" evidence="2">
    <location>
        <begin position="176"/>
        <end position="200"/>
    </location>
</feature>
<keyword evidence="2" id="KW-1133">Transmembrane helix</keyword>
<dbReference type="OMA" id="LHINVYL"/>
<feature type="transmembrane region" description="Helical" evidence="2">
    <location>
        <begin position="309"/>
        <end position="334"/>
    </location>
</feature>
<evidence type="ECO:0000256" key="1">
    <source>
        <dbReference type="SAM" id="MobiDB-lite"/>
    </source>
</evidence>
<feature type="transmembrane region" description="Helical" evidence="2">
    <location>
        <begin position="105"/>
        <end position="128"/>
    </location>
</feature>
<keyword evidence="5" id="KW-1185">Reference proteome</keyword>
<dbReference type="SUPFAM" id="SSF103473">
    <property type="entry name" value="MFS general substrate transporter"/>
    <property type="match status" value="1"/>
</dbReference>
<dbReference type="EnsemblProtists" id="EKX38858">
    <property type="protein sequence ID" value="EKX38858"/>
    <property type="gene ID" value="GUITHDRAFT_89258"/>
</dbReference>
<feature type="transmembrane region" description="Helical" evidence="2">
    <location>
        <begin position="78"/>
        <end position="99"/>
    </location>
</feature>
<sequence length="607" mass="66677">MLGSLRELNHNVRTRFIYDFFIYTSSGMWGNAMLSVYLLKLTNSTKRVGFAEGAQGVCMAISALPAGYLADKFGRSRLLKVAVVVGLLALTTGQAAIWFCQSDSSSYISMLVSLCLWGTFTGISNPALEALFADSVESGRRSSLYTWKATFVSLANATGPTLNVALFLSIGNSWTIAIIRPILSAGMMVALVPIFLLCFFSDRKALDASSEGHAGRAGNRLKLVFSMAPCQTLPLVLFFAEVDERLSYCSDLEDVVEDGDSQEESKETDKLLGNGREDEVSQQSEQHQNGDCDDDDDDDNARKMRQKKFWIPAILICSDIIAALASGMTIKFFPLFFQNETNLEPVFVNVIYIASPLMLSLFAIVAQRVSLKIGRMQVCLMFKIFGILLLCLMGLENAAGTIFSFSCFFLQADMLFSKLLKSVTFDFVTKADRAKWASLDSISRFGWSGSAVVGGILIDKFGYGETFFLTAAMQACGAVLYLLVIPLVPVKEEELVRGHDQHAADGEEIWLNDIDACMMNMRDKVFFDVAMFACERFGYSLPLHPPLPPPALPSLSRSLSDLAGTSPPDTPSSLPAIHSQPKEIPHRSRDHFEDVAFPSSFSPSFSA</sequence>
<feature type="transmembrane region" description="Helical" evidence="2">
    <location>
        <begin position="378"/>
        <end position="395"/>
    </location>
</feature>
<name>L1IRJ9_GUITC</name>
<feature type="transmembrane region" description="Helical" evidence="2">
    <location>
        <begin position="346"/>
        <end position="366"/>
    </location>
</feature>
<protein>
    <recommendedName>
        <fullName evidence="6">Major facilitator superfamily (MFS) profile domain-containing protein</fullName>
    </recommendedName>
</protein>
<dbReference type="HOGENOM" id="CLU_030392_1_0_1"/>
<dbReference type="Pfam" id="PF07690">
    <property type="entry name" value="MFS_1"/>
    <property type="match status" value="1"/>
</dbReference>
<evidence type="ECO:0000313" key="5">
    <source>
        <dbReference type="Proteomes" id="UP000011087"/>
    </source>
</evidence>
<dbReference type="Proteomes" id="UP000011087">
    <property type="component" value="Unassembled WGS sequence"/>
</dbReference>
<reference evidence="3 5" key="1">
    <citation type="journal article" date="2012" name="Nature">
        <title>Algal genomes reveal evolutionary mosaicism and the fate of nucleomorphs.</title>
        <authorList>
            <consortium name="DOE Joint Genome Institute"/>
            <person name="Curtis B.A."/>
            <person name="Tanifuji G."/>
            <person name="Burki F."/>
            <person name="Gruber A."/>
            <person name="Irimia M."/>
            <person name="Maruyama S."/>
            <person name="Arias M.C."/>
            <person name="Ball S.G."/>
            <person name="Gile G.H."/>
            <person name="Hirakawa Y."/>
            <person name="Hopkins J.F."/>
            <person name="Kuo A."/>
            <person name="Rensing S.A."/>
            <person name="Schmutz J."/>
            <person name="Symeonidi A."/>
            <person name="Elias M."/>
            <person name="Eveleigh R.J."/>
            <person name="Herman E.K."/>
            <person name="Klute M.J."/>
            <person name="Nakayama T."/>
            <person name="Obornik M."/>
            <person name="Reyes-Prieto A."/>
            <person name="Armbrust E.V."/>
            <person name="Aves S.J."/>
            <person name="Beiko R.G."/>
            <person name="Coutinho P."/>
            <person name="Dacks J.B."/>
            <person name="Durnford D.G."/>
            <person name="Fast N.M."/>
            <person name="Green B.R."/>
            <person name="Grisdale C.J."/>
            <person name="Hempel F."/>
            <person name="Henrissat B."/>
            <person name="Hoppner M.P."/>
            <person name="Ishida K."/>
            <person name="Kim E."/>
            <person name="Koreny L."/>
            <person name="Kroth P.G."/>
            <person name="Liu Y."/>
            <person name="Malik S.B."/>
            <person name="Maier U.G."/>
            <person name="McRose D."/>
            <person name="Mock T."/>
            <person name="Neilson J.A."/>
            <person name="Onodera N.T."/>
            <person name="Poole A.M."/>
            <person name="Pritham E.J."/>
            <person name="Richards T.A."/>
            <person name="Rocap G."/>
            <person name="Roy S.W."/>
            <person name="Sarai C."/>
            <person name="Schaack S."/>
            <person name="Shirato S."/>
            <person name="Slamovits C.H."/>
            <person name="Spencer D.F."/>
            <person name="Suzuki S."/>
            <person name="Worden A.Z."/>
            <person name="Zauner S."/>
            <person name="Barry K."/>
            <person name="Bell C."/>
            <person name="Bharti A.K."/>
            <person name="Crow J.A."/>
            <person name="Grimwood J."/>
            <person name="Kramer R."/>
            <person name="Lindquist E."/>
            <person name="Lucas S."/>
            <person name="Salamov A."/>
            <person name="McFadden G.I."/>
            <person name="Lane C.E."/>
            <person name="Keeling P.J."/>
            <person name="Gray M.W."/>
            <person name="Grigoriev I.V."/>
            <person name="Archibald J.M."/>
        </authorList>
    </citation>
    <scope>NUCLEOTIDE SEQUENCE</scope>
    <source>
        <strain evidence="3 5">CCMP2712</strain>
    </source>
</reference>
<dbReference type="PaxDb" id="55529-EKX38858"/>
<reference evidence="4" key="3">
    <citation type="submission" date="2015-06" db="UniProtKB">
        <authorList>
            <consortium name="EnsemblProtists"/>
        </authorList>
    </citation>
    <scope>IDENTIFICATION</scope>
</reference>
<feature type="transmembrane region" description="Helical" evidence="2">
    <location>
        <begin position="20"/>
        <end position="39"/>
    </location>
</feature>
<accession>L1IRJ9</accession>
<dbReference type="GO" id="GO:0022857">
    <property type="term" value="F:transmembrane transporter activity"/>
    <property type="evidence" value="ECO:0007669"/>
    <property type="project" value="InterPro"/>
</dbReference>
<evidence type="ECO:0000256" key="2">
    <source>
        <dbReference type="SAM" id="Phobius"/>
    </source>
</evidence>
<evidence type="ECO:0008006" key="6">
    <source>
        <dbReference type="Google" id="ProtNLM"/>
    </source>
</evidence>
<feature type="compositionally biased region" description="Basic and acidic residues" evidence="1">
    <location>
        <begin position="580"/>
        <end position="589"/>
    </location>
</feature>
<keyword evidence="2" id="KW-0812">Transmembrane</keyword>
<keyword evidence="2" id="KW-0472">Membrane</keyword>
<dbReference type="InterPro" id="IPR011701">
    <property type="entry name" value="MFS"/>
</dbReference>
<dbReference type="OrthoDB" id="541403at2759"/>
<evidence type="ECO:0000313" key="3">
    <source>
        <dbReference type="EMBL" id="EKX38858.1"/>
    </source>
</evidence>
<dbReference type="Gene3D" id="1.20.1250.20">
    <property type="entry name" value="MFS general substrate transporter like domains"/>
    <property type="match status" value="2"/>
</dbReference>
<feature type="region of interest" description="Disordered" evidence="1">
    <location>
        <begin position="257"/>
        <end position="298"/>
    </location>
</feature>
<evidence type="ECO:0000313" key="4">
    <source>
        <dbReference type="EnsemblProtists" id="EKX38858"/>
    </source>
</evidence>